<reference evidence="1 2" key="1">
    <citation type="submission" date="2019-03" db="EMBL/GenBank/DDBJ databases">
        <title>Genomic Encyclopedia of Type Strains, Phase IV (KMG-IV): sequencing the most valuable type-strain genomes for metagenomic binning, comparative biology and taxonomic classification.</title>
        <authorList>
            <person name="Goeker M."/>
        </authorList>
    </citation>
    <scope>NUCLEOTIDE SEQUENCE [LARGE SCALE GENOMIC DNA]</scope>
    <source>
        <strain evidence="1 2">DSM 100556</strain>
    </source>
</reference>
<protein>
    <recommendedName>
        <fullName evidence="3">Nucleoside 2-deoxyribosyltransferase-like protein</fullName>
    </recommendedName>
</protein>
<gene>
    <name evidence="1" type="ORF">EDD76_1263</name>
</gene>
<comment type="caution">
    <text evidence="1">The sequence shown here is derived from an EMBL/GenBank/DDBJ whole genome shotgun (WGS) entry which is preliminary data.</text>
</comment>
<keyword evidence="2" id="KW-1185">Reference proteome</keyword>
<accession>A0A4R1QSD2</accession>
<dbReference type="SUPFAM" id="SSF52309">
    <property type="entry name" value="N-(deoxy)ribosyltransferase-like"/>
    <property type="match status" value="1"/>
</dbReference>
<dbReference type="OrthoDB" id="2059845at2"/>
<dbReference type="Gene3D" id="3.40.50.450">
    <property type="match status" value="1"/>
</dbReference>
<proteinExistence type="predicted"/>
<evidence type="ECO:0000313" key="1">
    <source>
        <dbReference type="EMBL" id="TCL53744.1"/>
    </source>
</evidence>
<evidence type="ECO:0008006" key="3">
    <source>
        <dbReference type="Google" id="ProtNLM"/>
    </source>
</evidence>
<organism evidence="1 2">
    <name type="scientific">Kineothrix alysoides</name>
    <dbReference type="NCBI Taxonomy" id="1469948"/>
    <lineage>
        <taxon>Bacteria</taxon>
        <taxon>Bacillati</taxon>
        <taxon>Bacillota</taxon>
        <taxon>Clostridia</taxon>
        <taxon>Lachnospirales</taxon>
        <taxon>Lachnospiraceae</taxon>
        <taxon>Kineothrix</taxon>
    </lineage>
</organism>
<evidence type="ECO:0000313" key="2">
    <source>
        <dbReference type="Proteomes" id="UP000295718"/>
    </source>
</evidence>
<dbReference type="RefSeq" id="WP_035315272.1">
    <property type="nucleotide sequence ID" value="NZ_JPNB01000001.1"/>
</dbReference>
<dbReference type="EMBL" id="SLUO01000026">
    <property type="protein sequence ID" value="TCL53744.1"/>
    <property type="molecule type" value="Genomic_DNA"/>
</dbReference>
<dbReference type="AlphaFoldDB" id="A0A4R1QSD2"/>
<sequence length="140" mass="16315">MNFYIASSFKNIEQVREISNELKLKGYIHTYDWTQNEKASSLEELATIGVKEKEAVMNSDFLVILLPAGKGSHIELGIALGLRKRIYIYSLTNEIYEYDKTSTFYHIESVNKFVGSFDLFIQYLMEQENQVKRNLNKKDN</sequence>
<dbReference type="Proteomes" id="UP000295718">
    <property type="component" value="Unassembled WGS sequence"/>
</dbReference>
<name>A0A4R1QSD2_9FIRM</name>